<dbReference type="InterPro" id="IPR004500">
    <property type="entry name" value="Pro-tRNA-synth_IIa_bac-type"/>
</dbReference>
<dbReference type="NCBIfam" id="TIGR00409">
    <property type="entry name" value="proS_fam_II"/>
    <property type="match status" value="1"/>
</dbReference>
<evidence type="ECO:0000259" key="13">
    <source>
        <dbReference type="PROSITE" id="PS50862"/>
    </source>
</evidence>
<dbReference type="PRINTS" id="PR01046">
    <property type="entry name" value="TRNASYNTHPRO"/>
</dbReference>
<dbReference type="InterPro" id="IPR045864">
    <property type="entry name" value="aa-tRNA-synth_II/BPL/LPL"/>
</dbReference>
<evidence type="ECO:0000256" key="3">
    <source>
        <dbReference type="ARBA" id="ARBA00011738"/>
    </source>
</evidence>
<dbReference type="SUPFAM" id="SSF52954">
    <property type="entry name" value="Class II aaRS ABD-related"/>
    <property type="match status" value="1"/>
</dbReference>
<evidence type="ECO:0000256" key="5">
    <source>
        <dbReference type="ARBA" id="ARBA00022490"/>
    </source>
</evidence>
<evidence type="ECO:0000256" key="10">
    <source>
        <dbReference type="ARBA" id="ARBA00023146"/>
    </source>
</evidence>
<dbReference type="PROSITE" id="PS50862">
    <property type="entry name" value="AA_TRNA_LIGASE_II"/>
    <property type="match status" value="1"/>
</dbReference>
<comment type="subcellular location">
    <subcellularLocation>
        <location evidence="1">Cytoplasm</location>
    </subcellularLocation>
</comment>
<name>A0ABR2W936_9FUNG</name>
<evidence type="ECO:0000256" key="12">
    <source>
        <dbReference type="ARBA" id="ARBA00047671"/>
    </source>
</evidence>
<feature type="domain" description="Aminoacyl-transfer RNA synthetases class-II family profile" evidence="13">
    <location>
        <begin position="62"/>
        <end position="481"/>
    </location>
</feature>
<protein>
    <recommendedName>
        <fullName evidence="4">proline--tRNA ligase</fullName>
        <ecNumber evidence="4">6.1.1.15</ecNumber>
    </recommendedName>
    <alternativeName>
        <fullName evidence="11">Prolyl-tRNA synthetase</fullName>
    </alternativeName>
</protein>
<accession>A0ABR2W936</accession>
<keyword evidence="6" id="KW-0436">Ligase</keyword>
<dbReference type="Proteomes" id="UP001479436">
    <property type="component" value="Unassembled WGS sequence"/>
</dbReference>
<dbReference type="CDD" id="cd00779">
    <property type="entry name" value="ProRS_core_prok"/>
    <property type="match status" value="1"/>
</dbReference>
<dbReference type="CDD" id="cd00861">
    <property type="entry name" value="ProRS_anticodon_short"/>
    <property type="match status" value="1"/>
</dbReference>
<dbReference type="PANTHER" id="PTHR42753">
    <property type="entry name" value="MITOCHONDRIAL RIBOSOME PROTEIN L39/PROLYL-TRNA LIGASE FAMILY MEMBER"/>
    <property type="match status" value="1"/>
</dbReference>
<dbReference type="InterPro" id="IPR050062">
    <property type="entry name" value="Pro-tRNA_synthetase"/>
</dbReference>
<dbReference type="InterPro" id="IPR036621">
    <property type="entry name" value="Anticodon-bd_dom_sf"/>
</dbReference>
<comment type="caution">
    <text evidence="14">The sequence shown here is derived from an EMBL/GenBank/DDBJ whole genome shotgun (WGS) entry which is preliminary data.</text>
</comment>
<dbReference type="SUPFAM" id="SSF55681">
    <property type="entry name" value="Class II aaRS and biotin synthetases"/>
    <property type="match status" value="1"/>
</dbReference>
<dbReference type="Pfam" id="PF03129">
    <property type="entry name" value="HGTP_anticodon"/>
    <property type="match status" value="1"/>
</dbReference>
<evidence type="ECO:0000256" key="4">
    <source>
        <dbReference type="ARBA" id="ARBA00012831"/>
    </source>
</evidence>
<keyword evidence="7" id="KW-0547">Nucleotide-binding</keyword>
<keyword evidence="10" id="KW-0030">Aminoacyl-tRNA synthetase</keyword>
<dbReference type="EC" id="6.1.1.15" evidence="4"/>
<keyword evidence="8" id="KW-0067">ATP-binding</keyword>
<organism evidence="14 15">
    <name type="scientific">Basidiobolus ranarum</name>
    <dbReference type="NCBI Taxonomy" id="34480"/>
    <lineage>
        <taxon>Eukaryota</taxon>
        <taxon>Fungi</taxon>
        <taxon>Fungi incertae sedis</taxon>
        <taxon>Zoopagomycota</taxon>
        <taxon>Entomophthoromycotina</taxon>
        <taxon>Basidiobolomycetes</taxon>
        <taxon>Basidiobolales</taxon>
        <taxon>Basidiobolaceae</taxon>
        <taxon>Basidiobolus</taxon>
    </lineage>
</organism>
<evidence type="ECO:0000256" key="6">
    <source>
        <dbReference type="ARBA" id="ARBA00022598"/>
    </source>
</evidence>
<evidence type="ECO:0000256" key="1">
    <source>
        <dbReference type="ARBA" id="ARBA00004496"/>
    </source>
</evidence>
<dbReference type="Pfam" id="PF00587">
    <property type="entry name" value="tRNA-synt_2b"/>
    <property type="match status" value="1"/>
</dbReference>
<gene>
    <name evidence="14" type="ORF">K7432_001894</name>
</gene>
<evidence type="ECO:0000313" key="14">
    <source>
        <dbReference type="EMBL" id="KAK9727360.1"/>
    </source>
</evidence>
<evidence type="ECO:0000256" key="11">
    <source>
        <dbReference type="ARBA" id="ARBA00029731"/>
    </source>
</evidence>
<dbReference type="InterPro" id="IPR002316">
    <property type="entry name" value="Pro-tRNA-ligase_IIa"/>
</dbReference>
<proteinExistence type="inferred from homology"/>
<keyword evidence="5" id="KW-0963">Cytoplasm</keyword>
<keyword evidence="9" id="KW-0648">Protein biosynthesis</keyword>
<dbReference type="InterPro" id="IPR002314">
    <property type="entry name" value="aa-tRNA-synt_IIb"/>
</dbReference>
<evidence type="ECO:0000313" key="15">
    <source>
        <dbReference type="Proteomes" id="UP001479436"/>
    </source>
</evidence>
<dbReference type="InterPro" id="IPR044140">
    <property type="entry name" value="ProRS_anticodon_short"/>
</dbReference>
<evidence type="ECO:0000256" key="8">
    <source>
        <dbReference type="ARBA" id="ARBA00022840"/>
    </source>
</evidence>
<sequence>MLLSISKSRLLNTFIGQGQRSFATIRYRNLLSQQFVPTTKEVSNKEDKNVSVELMLRSGFLRQSSSGIYSLLPFAVRTLDKLKRIIEEEMKAVGGQKLSLPLILSPEAWITTGRWESTGKELFKLQDRKGSEFCLAPTHEEEITQLVGNEISSYRQLPVRLYQIGNKYRDELRPRAGLLRGREFIMKDLYTFDATEEEAQLTYDIVKEAYHKIFTRVAIPFAVAEADTGNIGGTKSHEFHFVSQAGEDSLISCKKCGYTANEERAQGRIMGQESIEHIDSALSAGASDILKNYSLHWSISEEQRPELNVIVTEKGRQINGLKVKASFKTIKSLNEEQALDWVTQHSVDKINLLLDDSVRNHRSDSASSTKDDFTKSKAFRIIDMLKGLQVNTHKGDFHNTVAGDACPHCTETQLLSVERAVEVGHTFLLGTKYSSLLNATYQPANSTVRAPMQMGCYGIGVSRLLAAIVESSHDSKGIIWPASVSPYRVCLIPLITGKHVESDQVLTKSTEELYDSMHREIDWLKDEVIIDDRKGVSAGFRMKDSELIGYPWSVIIGKSYIKDGKFELQIRKTGEKKFLTKEELIDLFKSMNLDL</sequence>
<evidence type="ECO:0000256" key="7">
    <source>
        <dbReference type="ARBA" id="ARBA00022741"/>
    </source>
</evidence>
<dbReference type="Gene3D" id="3.30.930.10">
    <property type="entry name" value="Bira Bifunctional Protein, Domain 2"/>
    <property type="match status" value="2"/>
</dbReference>
<dbReference type="InterPro" id="IPR006195">
    <property type="entry name" value="aa-tRNA-synth_II"/>
</dbReference>
<dbReference type="PANTHER" id="PTHR42753:SF2">
    <property type="entry name" value="PROLINE--TRNA LIGASE"/>
    <property type="match status" value="1"/>
</dbReference>
<comment type="similarity">
    <text evidence="2">Belongs to the class-II aminoacyl-tRNA synthetase family.</text>
</comment>
<dbReference type="Gene3D" id="3.40.50.800">
    <property type="entry name" value="Anticodon-binding domain"/>
    <property type="match status" value="1"/>
</dbReference>
<evidence type="ECO:0000256" key="2">
    <source>
        <dbReference type="ARBA" id="ARBA00008226"/>
    </source>
</evidence>
<dbReference type="InterPro" id="IPR033730">
    <property type="entry name" value="ProRS_core_prok"/>
</dbReference>
<comment type="subunit">
    <text evidence="3">Homodimer.</text>
</comment>
<dbReference type="EMBL" id="JASJQH010006922">
    <property type="protein sequence ID" value="KAK9727360.1"/>
    <property type="molecule type" value="Genomic_DNA"/>
</dbReference>
<comment type="catalytic activity">
    <reaction evidence="12">
        <text>tRNA(Pro) + L-proline + ATP = L-prolyl-tRNA(Pro) + AMP + diphosphate</text>
        <dbReference type="Rhea" id="RHEA:14305"/>
        <dbReference type="Rhea" id="RHEA-COMP:9700"/>
        <dbReference type="Rhea" id="RHEA-COMP:9702"/>
        <dbReference type="ChEBI" id="CHEBI:30616"/>
        <dbReference type="ChEBI" id="CHEBI:33019"/>
        <dbReference type="ChEBI" id="CHEBI:60039"/>
        <dbReference type="ChEBI" id="CHEBI:78442"/>
        <dbReference type="ChEBI" id="CHEBI:78532"/>
        <dbReference type="ChEBI" id="CHEBI:456215"/>
        <dbReference type="EC" id="6.1.1.15"/>
    </reaction>
</comment>
<dbReference type="InterPro" id="IPR004154">
    <property type="entry name" value="Anticodon-bd"/>
</dbReference>
<evidence type="ECO:0000256" key="9">
    <source>
        <dbReference type="ARBA" id="ARBA00022917"/>
    </source>
</evidence>
<keyword evidence="15" id="KW-1185">Reference proteome</keyword>
<reference evidence="14 15" key="1">
    <citation type="submission" date="2023-04" db="EMBL/GenBank/DDBJ databases">
        <title>Genome of Basidiobolus ranarum AG-B5.</title>
        <authorList>
            <person name="Stajich J.E."/>
            <person name="Carter-House D."/>
            <person name="Gryganskyi A."/>
        </authorList>
    </citation>
    <scope>NUCLEOTIDE SEQUENCE [LARGE SCALE GENOMIC DNA]</scope>
    <source>
        <strain evidence="14 15">AG-B5</strain>
    </source>
</reference>